<dbReference type="GO" id="GO:0008236">
    <property type="term" value="F:serine-type peptidase activity"/>
    <property type="evidence" value="ECO:0007669"/>
    <property type="project" value="InterPro"/>
</dbReference>
<dbReference type="Gene3D" id="3.90.226.10">
    <property type="entry name" value="2-enoyl-CoA Hydratase, Chain A, domain 1"/>
    <property type="match status" value="1"/>
</dbReference>
<dbReference type="SUPFAM" id="SSF50156">
    <property type="entry name" value="PDZ domain-like"/>
    <property type="match status" value="1"/>
</dbReference>
<dbReference type="SUPFAM" id="SSF52096">
    <property type="entry name" value="ClpP/crotonase"/>
    <property type="match status" value="1"/>
</dbReference>
<dbReference type="PATRIC" id="fig|76731.3.peg.353"/>
<dbReference type="OrthoDB" id="7168509at2"/>
<dbReference type="GO" id="GO:0030288">
    <property type="term" value="C:outer membrane-bounded periplasmic space"/>
    <property type="evidence" value="ECO:0007669"/>
    <property type="project" value="TreeGrafter"/>
</dbReference>
<evidence type="ECO:0000313" key="1">
    <source>
        <dbReference type="EMBL" id="ALV04848.1"/>
    </source>
</evidence>
<dbReference type="EMBL" id="CP013729">
    <property type="protein sequence ID" value="ALV04848.1"/>
    <property type="molecule type" value="Genomic_DNA"/>
</dbReference>
<dbReference type="Gene3D" id="3.30.750.170">
    <property type="match status" value="1"/>
</dbReference>
<dbReference type="GO" id="GO:0006508">
    <property type="term" value="P:proteolysis"/>
    <property type="evidence" value="ECO:0007669"/>
    <property type="project" value="InterPro"/>
</dbReference>
<dbReference type="PROSITE" id="PS50106">
    <property type="entry name" value="PDZ"/>
    <property type="match status" value="1"/>
</dbReference>
<dbReference type="GO" id="GO:0004175">
    <property type="term" value="F:endopeptidase activity"/>
    <property type="evidence" value="ECO:0007669"/>
    <property type="project" value="TreeGrafter"/>
</dbReference>
<accession>A0A0U3N8F6</accession>
<dbReference type="PANTHER" id="PTHR32060">
    <property type="entry name" value="TAIL-SPECIFIC PROTEASE"/>
    <property type="match status" value="1"/>
</dbReference>
<dbReference type="InterPro" id="IPR001478">
    <property type="entry name" value="PDZ"/>
</dbReference>
<dbReference type="Pfam" id="PF13180">
    <property type="entry name" value="PDZ_2"/>
    <property type="match status" value="1"/>
</dbReference>
<organism evidence="1 2">
    <name type="scientific">Roseateles depolymerans</name>
    <dbReference type="NCBI Taxonomy" id="76731"/>
    <lineage>
        <taxon>Bacteria</taxon>
        <taxon>Pseudomonadati</taxon>
        <taxon>Pseudomonadota</taxon>
        <taxon>Betaproteobacteria</taxon>
        <taxon>Burkholderiales</taxon>
        <taxon>Sphaerotilaceae</taxon>
        <taxon>Roseateles</taxon>
    </lineage>
</organism>
<dbReference type="InterPro" id="IPR005151">
    <property type="entry name" value="Tail-specific_protease"/>
</dbReference>
<sequence>MIRHTKTPLPSGQPLTAERWPLLRTAVAGTGLALLLAACGGGDAPPAPSSAASPPLPSSVYAERCAPDNPDAPPPQRTGSRATEMAWLRAMLQERYLWSEDLPALDLRDVRYQGTPGAPVDHATAMDRWFGDLIRPGGSTDRDPFSYRVNVTAAQASMAGEEAGWGLNVVALPTEPPRVFVTWVDPQGPAAGSGLRRGDELLALDDAPLVSSDPALRQKMEERLQGPAVGDSATFTVQRPEGPLTRRLVAARFDTQPVPLVSVLGAEQGQTEPVGYMLFNDFNAPAQAALKQAFEQLAAAQVRDLVLDLRYNPGGLGFIASQLAYMVAGSSTTGKTFNQPRRNAARMATAASDVMPFLTKTCEEGDERCERGQPLPSLQLRRLFVLTGPGTCSASELLINGLRGVDVEVVQIGGTTCGKPYGFEGVNNCGSATFAIEVQARNAKGFGDYTAGFQPGGNGPTGLPGCEALDDLTHALGDPAEGLLATALSFRATGQCPSQAAPLQGARASAASAFRPLRRPAALDLSKPGASVRPR</sequence>
<keyword evidence="2" id="KW-1185">Reference proteome</keyword>
<gene>
    <name evidence="1" type="ORF">RD2015_345</name>
</gene>
<dbReference type="AlphaFoldDB" id="A0A0U3N8F6"/>
<dbReference type="CDD" id="cd00136">
    <property type="entry name" value="PDZ_canonical"/>
    <property type="match status" value="1"/>
</dbReference>
<dbReference type="RefSeq" id="WP_083525235.1">
    <property type="nucleotide sequence ID" value="NZ_CP013729.1"/>
</dbReference>
<dbReference type="InterPro" id="IPR036034">
    <property type="entry name" value="PDZ_sf"/>
</dbReference>
<dbReference type="STRING" id="76731.RD2015_345"/>
<dbReference type="GO" id="GO:0007165">
    <property type="term" value="P:signal transduction"/>
    <property type="evidence" value="ECO:0007669"/>
    <property type="project" value="TreeGrafter"/>
</dbReference>
<dbReference type="Gene3D" id="2.30.42.10">
    <property type="match status" value="1"/>
</dbReference>
<dbReference type="InterPro" id="IPR029045">
    <property type="entry name" value="ClpP/crotonase-like_dom_sf"/>
</dbReference>
<reference evidence="1 2" key="1">
    <citation type="submission" date="2015-12" db="EMBL/GenBank/DDBJ databases">
        <title>Complete genome of Roseateles depolymerans KCTC 42856.</title>
        <authorList>
            <person name="Kim K.M."/>
        </authorList>
    </citation>
    <scope>NUCLEOTIDE SEQUENCE [LARGE SCALE GENOMIC DNA]</scope>
    <source>
        <strain evidence="1 2">KCTC 42856</strain>
    </source>
</reference>
<dbReference type="Pfam" id="PF03572">
    <property type="entry name" value="Peptidase_S41"/>
    <property type="match status" value="1"/>
</dbReference>
<dbReference type="KEGG" id="rdp:RD2015_345"/>
<dbReference type="Proteomes" id="UP000060699">
    <property type="component" value="Chromosome"/>
</dbReference>
<protein>
    <submittedName>
        <fullName evidence="1">Peptidase S41</fullName>
    </submittedName>
</protein>
<evidence type="ECO:0000313" key="2">
    <source>
        <dbReference type="Proteomes" id="UP000060699"/>
    </source>
</evidence>
<dbReference type="PANTHER" id="PTHR32060:SF30">
    <property type="entry name" value="CARBOXY-TERMINAL PROCESSING PROTEASE CTPA"/>
    <property type="match status" value="1"/>
</dbReference>
<dbReference type="SMART" id="SM00228">
    <property type="entry name" value="PDZ"/>
    <property type="match status" value="1"/>
</dbReference>
<proteinExistence type="predicted"/>
<name>A0A0U3N8F6_9BURK</name>